<evidence type="ECO:0000313" key="5">
    <source>
        <dbReference type="Proteomes" id="UP001056384"/>
    </source>
</evidence>
<keyword evidence="2" id="KW-0732">Signal</keyword>
<reference evidence="4" key="1">
    <citation type="submission" date="2022-06" db="EMBL/GenBank/DDBJ databases">
        <title>Complete genome sequences of two strains of the flax pathogen Septoria linicola.</title>
        <authorList>
            <person name="Lapalu N."/>
            <person name="Simon A."/>
            <person name="Demenou B."/>
            <person name="Paumier D."/>
            <person name="Guillot M.-P."/>
            <person name="Gout L."/>
            <person name="Valade R."/>
        </authorList>
    </citation>
    <scope>NUCLEOTIDE SEQUENCE</scope>
    <source>
        <strain evidence="4">SE15195</strain>
    </source>
</reference>
<feature type="chain" id="PRO_5040138440" description="DUF1996 domain-containing protein" evidence="2">
    <location>
        <begin position="19"/>
        <end position="484"/>
    </location>
</feature>
<evidence type="ECO:0000259" key="3">
    <source>
        <dbReference type="Pfam" id="PF09362"/>
    </source>
</evidence>
<evidence type="ECO:0000256" key="2">
    <source>
        <dbReference type="SAM" id="SignalP"/>
    </source>
</evidence>
<sequence length="484" mass="52111">MKATIYAAAAALATSAQAAQFVMYVPGGDSDLVERADAIVSPGEISAHTHQIFGASNAAPDMTYESLQKSDCSTVGNAAGDGNAQDKSVYWHPSLFAEAKDGSGYVRIPSGGHKMYYRDVGNAADKKADPFEFPKNFHMVAGDQTRRVANEDKQHQLITEWLCHTSGGINEGVDQKSGFPENLENCDQYPGLGGSIHFPHCWNGKEPKVNDNSHMSYPEGDVQAGPCPSSHPIRVPHIFMENFFDLKSVADKIEPNTFVLSQGDPTGYGYHADFFNGWDEGAIPALYDSCPQPYYGNSDIGTCPTFKGFSIKKADCKLKVHYKEDNDKPGEYLPGCNPITTKNPAPKMKAAELGVCSNECVPASAPNTGNAYDSHNETESDDKKAPSYKAPSVSLPTYGKATSAAKDKAPATTLATAYSAPSPAAYANAAADVVKDAAGNILYVTQVVTVTAPGYNKREAAPTPAAELKRNEHLHRHRRHMHKN</sequence>
<dbReference type="PANTHER" id="PTHR43662:SF12">
    <property type="entry name" value="DUF1996 DOMAIN-CONTAINING PROTEIN-RELATED"/>
    <property type="match status" value="1"/>
</dbReference>
<feature type="compositionally biased region" description="Basic and acidic residues" evidence="1">
    <location>
        <begin position="374"/>
        <end position="385"/>
    </location>
</feature>
<name>A0A9Q9EJ65_9PEZI</name>
<feature type="domain" description="DUF1996" evidence="3">
    <location>
        <begin position="37"/>
        <end position="278"/>
    </location>
</feature>
<feature type="signal peptide" evidence="2">
    <location>
        <begin position="1"/>
        <end position="18"/>
    </location>
</feature>
<proteinExistence type="predicted"/>
<gene>
    <name evidence="4" type="ORF">Slin15195_G060140</name>
</gene>
<dbReference type="AlphaFoldDB" id="A0A9Q9EJ65"/>
<organism evidence="4 5">
    <name type="scientific">Septoria linicola</name>
    <dbReference type="NCBI Taxonomy" id="215465"/>
    <lineage>
        <taxon>Eukaryota</taxon>
        <taxon>Fungi</taxon>
        <taxon>Dikarya</taxon>
        <taxon>Ascomycota</taxon>
        <taxon>Pezizomycotina</taxon>
        <taxon>Dothideomycetes</taxon>
        <taxon>Dothideomycetidae</taxon>
        <taxon>Mycosphaerellales</taxon>
        <taxon>Mycosphaerellaceae</taxon>
        <taxon>Septoria</taxon>
    </lineage>
</organism>
<feature type="region of interest" description="Disordered" evidence="1">
    <location>
        <begin position="367"/>
        <end position="391"/>
    </location>
</feature>
<dbReference type="Proteomes" id="UP001056384">
    <property type="component" value="Chromosome 4"/>
</dbReference>
<keyword evidence="5" id="KW-1185">Reference proteome</keyword>
<evidence type="ECO:0000313" key="4">
    <source>
        <dbReference type="EMBL" id="USW52695.1"/>
    </source>
</evidence>
<dbReference type="Pfam" id="PF09362">
    <property type="entry name" value="DUF1996"/>
    <property type="match status" value="1"/>
</dbReference>
<evidence type="ECO:0000256" key="1">
    <source>
        <dbReference type="SAM" id="MobiDB-lite"/>
    </source>
</evidence>
<dbReference type="EMBL" id="CP099421">
    <property type="protein sequence ID" value="USW52695.1"/>
    <property type="molecule type" value="Genomic_DNA"/>
</dbReference>
<dbReference type="InterPro" id="IPR018535">
    <property type="entry name" value="DUF1996"/>
</dbReference>
<accession>A0A9Q9EJ65</accession>
<dbReference type="PANTHER" id="PTHR43662">
    <property type="match status" value="1"/>
</dbReference>
<protein>
    <recommendedName>
        <fullName evidence="3">DUF1996 domain-containing protein</fullName>
    </recommendedName>
</protein>